<proteinExistence type="predicted"/>
<accession>A0A445DW77</accession>
<dbReference type="Proteomes" id="UP000289738">
    <property type="component" value="Chromosome A03"/>
</dbReference>
<name>A0A445DW77_ARAHY</name>
<reference evidence="2 3" key="1">
    <citation type="submission" date="2019-01" db="EMBL/GenBank/DDBJ databases">
        <title>Sequencing of cultivated peanut Arachis hypogaea provides insights into genome evolution and oil improvement.</title>
        <authorList>
            <person name="Chen X."/>
        </authorList>
    </citation>
    <scope>NUCLEOTIDE SEQUENCE [LARGE SCALE GENOMIC DNA]</scope>
    <source>
        <strain evidence="3">cv. Fuhuasheng</strain>
        <tissue evidence="2">Leaves</tissue>
    </source>
</reference>
<evidence type="ECO:0000313" key="3">
    <source>
        <dbReference type="Proteomes" id="UP000289738"/>
    </source>
</evidence>
<organism evidence="2 3">
    <name type="scientific">Arachis hypogaea</name>
    <name type="common">Peanut</name>
    <dbReference type="NCBI Taxonomy" id="3818"/>
    <lineage>
        <taxon>Eukaryota</taxon>
        <taxon>Viridiplantae</taxon>
        <taxon>Streptophyta</taxon>
        <taxon>Embryophyta</taxon>
        <taxon>Tracheophyta</taxon>
        <taxon>Spermatophyta</taxon>
        <taxon>Magnoliopsida</taxon>
        <taxon>eudicotyledons</taxon>
        <taxon>Gunneridae</taxon>
        <taxon>Pentapetalae</taxon>
        <taxon>rosids</taxon>
        <taxon>fabids</taxon>
        <taxon>Fabales</taxon>
        <taxon>Fabaceae</taxon>
        <taxon>Papilionoideae</taxon>
        <taxon>50 kb inversion clade</taxon>
        <taxon>dalbergioids sensu lato</taxon>
        <taxon>Dalbergieae</taxon>
        <taxon>Pterocarpus clade</taxon>
        <taxon>Arachis</taxon>
    </lineage>
</organism>
<evidence type="ECO:0000256" key="1">
    <source>
        <dbReference type="SAM" id="MobiDB-lite"/>
    </source>
</evidence>
<comment type="caution">
    <text evidence="2">The sequence shown here is derived from an EMBL/GenBank/DDBJ whole genome shotgun (WGS) entry which is preliminary data.</text>
</comment>
<sequence length="231" mass="25621">MDYISPAIIILPPHPKRSSHLSRSGLPLLSPTRTAHLVPQSRSLEAACRVIVSARVVVVRSGQLLARPLCSKFYCNTRQTCLKELIDPCLQTAVEYDGYDTDKESVCLDDLNVCYNHHIERLLHKKQKLGPKCQQPQTAPPPALASHRDDSQILPDSGDNVPPTSRPFLLSRRLEPGHVNLAADAHNVDSLDQEAYAPLLILDLRVAKDARLQSFGKLRSSILTAQSSRQE</sequence>
<keyword evidence="3" id="KW-1185">Reference proteome</keyword>
<dbReference type="AlphaFoldDB" id="A0A445DW77"/>
<gene>
    <name evidence="2" type="ORF">Ahy_A03g013694</name>
</gene>
<feature type="region of interest" description="Disordered" evidence="1">
    <location>
        <begin position="128"/>
        <end position="167"/>
    </location>
</feature>
<protein>
    <submittedName>
        <fullName evidence="2">Uncharacterized protein</fullName>
    </submittedName>
</protein>
<evidence type="ECO:0000313" key="2">
    <source>
        <dbReference type="EMBL" id="RYR67361.1"/>
    </source>
</evidence>
<dbReference type="EMBL" id="SDMP01000003">
    <property type="protein sequence ID" value="RYR67361.1"/>
    <property type="molecule type" value="Genomic_DNA"/>
</dbReference>